<dbReference type="EMBL" id="LNRQ01000002">
    <property type="protein sequence ID" value="KZN05418.1"/>
    <property type="molecule type" value="Genomic_DNA"/>
</dbReference>
<reference evidence="1" key="1">
    <citation type="journal article" date="2016" name="Nat. Genet.">
        <title>A high-quality carrot genome assembly provides new insights into carotenoid accumulation and asterid genome evolution.</title>
        <authorList>
            <person name="Iorizzo M."/>
            <person name="Ellison S."/>
            <person name="Senalik D."/>
            <person name="Zeng P."/>
            <person name="Satapoomin P."/>
            <person name="Huang J."/>
            <person name="Bowman M."/>
            <person name="Iovene M."/>
            <person name="Sanseverino W."/>
            <person name="Cavagnaro P."/>
            <person name="Yildiz M."/>
            <person name="Macko-Podgorni A."/>
            <person name="Moranska E."/>
            <person name="Grzebelus E."/>
            <person name="Grzebelus D."/>
            <person name="Ashrafi H."/>
            <person name="Zheng Z."/>
            <person name="Cheng S."/>
            <person name="Spooner D."/>
            <person name="Van Deynze A."/>
            <person name="Simon P."/>
        </authorList>
    </citation>
    <scope>NUCLEOTIDE SEQUENCE [LARGE SCALE GENOMIC DNA]</scope>
    <source>
        <tissue evidence="1">Leaf</tissue>
    </source>
</reference>
<sequence>MALQDLVKRVLLEKDEYGDAWLAIRRKLLSLYAEALSSACTRLVQMIQVIIQDDLLAEEIELYRASGSNQILPPIERLLNYISGLKSETGDTTSSLKMATYSCMRDLYHYARVSGVHVLESVMNIALSAVKREQLQEASDVLSLFPRLQPLVVVMGWDLLSGKTKLRKKLMQLLWTTKSQVLQLEESSQNGNSHKVSCVEHLCDFLCYQLDLATFVASVNSGQSWSLKSSLLLSRRELSQNEVDIHFDPFVENLVLERLSVGSPIRVLFDVVPSIKYQDAIELISMQPITSNLAAWNRMQDVELMHMRYALESAVSALEVMGRSVADVKEIYQVALCYLKDLRSHLEAIKITPRKILMINIIISLLHMDDLKATPLGASHSELPNTFSVDYADAESHGEGNEMVVSFTKLILKILQQNLPLAVAEQDSSLNANQRQGLEWRSLHAKRFIEDWEWRLSILQCLLPLSERQWSWKEALTVLRAAPSKLLNL</sequence>
<gene>
    <name evidence="1" type="ORF">DCAR_006255</name>
</gene>
<proteinExistence type="predicted"/>
<comment type="caution">
    <text evidence="1">The sequence shown here is derived from an EMBL/GenBank/DDBJ whole genome shotgun (WGS) entry which is preliminary data.</text>
</comment>
<evidence type="ECO:0000313" key="1">
    <source>
        <dbReference type="EMBL" id="KZN05418.1"/>
    </source>
</evidence>
<dbReference type="PANTHER" id="PTHR35478">
    <property type="entry name" value="ZINC FINGER FYVE DOMAIN PROTEIN"/>
    <property type="match status" value="1"/>
</dbReference>
<name>A0A166DM42_DAUCS</name>
<dbReference type="AlphaFoldDB" id="A0A166DM42"/>
<organism evidence="1">
    <name type="scientific">Daucus carota subsp. sativus</name>
    <name type="common">Carrot</name>
    <dbReference type="NCBI Taxonomy" id="79200"/>
    <lineage>
        <taxon>Eukaryota</taxon>
        <taxon>Viridiplantae</taxon>
        <taxon>Streptophyta</taxon>
        <taxon>Embryophyta</taxon>
        <taxon>Tracheophyta</taxon>
        <taxon>Spermatophyta</taxon>
        <taxon>Magnoliopsida</taxon>
        <taxon>eudicotyledons</taxon>
        <taxon>Gunneridae</taxon>
        <taxon>Pentapetalae</taxon>
        <taxon>asterids</taxon>
        <taxon>campanulids</taxon>
        <taxon>Apiales</taxon>
        <taxon>Apiaceae</taxon>
        <taxon>Apioideae</taxon>
        <taxon>Scandiceae</taxon>
        <taxon>Daucinae</taxon>
        <taxon>Daucus</taxon>
        <taxon>Daucus sect. Daucus</taxon>
    </lineage>
</organism>
<dbReference type="PANTHER" id="PTHR35478:SF1">
    <property type="entry name" value="ZINC FINGER FYVE DOMAIN-CONTAINING PROTEIN 26"/>
    <property type="match status" value="1"/>
</dbReference>
<dbReference type="STRING" id="79200.A0A166DM42"/>
<accession>A0A166DM42</accession>
<dbReference type="Gramene" id="KZN05418">
    <property type="protein sequence ID" value="KZN05418"/>
    <property type="gene ID" value="DCAR_006255"/>
</dbReference>
<protein>
    <submittedName>
        <fullName evidence="1">Uncharacterized protein</fullName>
    </submittedName>
</protein>